<sequence>MSTANNAVNNAVNNASTVKPKSPWKSSPKDRAKEAAIFLGTITATCLVVLYSPLSGKLGLFVTFFFLYALAQATMSYRKFGSMSAKDSAIKVIMACGAVLAVIPIVSILGTVFVKGLPGIKWNIFTNDMSLATTTDPLTSGGLLHAIVGTLLLVLGALILSVPIGILTALYLTEIRGRFSRPIRFLVQAMSGVPSIVAGLFVLSAVVYTITKSTSGFAGALALTILMIPTVARTSEEVLKLIPEDLREAGTALGGTQWRTVAMIVIPAAKSGLMTAVILGVARIAGETAPLLLITGGGDTLNFNLFDDPMGSLPFYIWKSFLAGSEEANTRAWAGLLILIILVLFLFTTARFLSTRKVAR</sequence>
<evidence type="ECO:0000256" key="7">
    <source>
        <dbReference type="ARBA" id="ARBA00022989"/>
    </source>
</evidence>
<name>A0A6J6DYA2_9ZZZZ</name>
<proteinExistence type="inferred from homology"/>
<evidence type="ECO:0000256" key="8">
    <source>
        <dbReference type="ARBA" id="ARBA00023136"/>
    </source>
</evidence>
<evidence type="ECO:0000256" key="4">
    <source>
        <dbReference type="ARBA" id="ARBA00022475"/>
    </source>
</evidence>
<evidence type="ECO:0000313" key="11">
    <source>
        <dbReference type="EMBL" id="CAB4569180.1"/>
    </source>
</evidence>
<gene>
    <name evidence="11" type="ORF">UFOPK1683_00575</name>
</gene>
<dbReference type="AlphaFoldDB" id="A0A6J6DYA2"/>
<dbReference type="CDD" id="cd06261">
    <property type="entry name" value="TM_PBP2"/>
    <property type="match status" value="1"/>
</dbReference>
<accession>A0A6J6DYA2</accession>
<dbReference type="PANTHER" id="PTHR42922">
    <property type="entry name" value="PHOSPHATE TRANSPORT SYSTEM PERMEASE PROTEIN PSTA"/>
    <property type="match status" value="1"/>
</dbReference>
<keyword evidence="8 9" id="KW-0472">Membrane</keyword>
<keyword evidence="7 9" id="KW-1133">Transmembrane helix</keyword>
<comment type="subcellular location">
    <subcellularLocation>
        <location evidence="1">Cell membrane</location>
        <topology evidence="1">Multi-pass membrane protein</topology>
    </subcellularLocation>
</comment>
<evidence type="ECO:0000256" key="1">
    <source>
        <dbReference type="ARBA" id="ARBA00004651"/>
    </source>
</evidence>
<keyword evidence="6 9" id="KW-0812">Transmembrane</keyword>
<dbReference type="EMBL" id="CAEZTL010000043">
    <property type="protein sequence ID" value="CAB4569180.1"/>
    <property type="molecule type" value="Genomic_DNA"/>
</dbReference>
<evidence type="ECO:0000256" key="2">
    <source>
        <dbReference type="ARBA" id="ARBA00007069"/>
    </source>
</evidence>
<keyword evidence="3" id="KW-0813">Transport</keyword>
<feature type="transmembrane region" description="Helical" evidence="9">
    <location>
        <begin position="185"/>
        <end position="208"/>
    </location>
</feature>
<feature type="transmembrane region" description="Helical" evidence="9">
    <location>
        <begin position="89"/>
        <end position="114"/>
    </location>
</feature>
<evidence type="ECO:0000256" key="9">
    <source>
        <dbReference type="SAM" id="Phobius"/>
    </source>
</evidence>
<dbReference type="Pfam" id="PF00528">
    <property type="entry name" value="BPD_transp_1"/>
    <property type="match status" value="1"/>
</dbReference>
<evidence type="ECO:0000259" key="10">
    <source>
        <dbReference type="PROSITE" id="PS50928"/>
    </source>
</evidence>
<dbReference type="GO" id="GO:0005315">
    <property type="term" value="F:phosphate transmembrane transporter activity"/>
    <property type="evidence" value="ECO:0007669"/>
    <property type="project" value="InterPro"/>
</dbReference>
<dbReference type="Gene3D" id="1.10.3720.10">
    <property type="entry name" value="MetI-like"/>
    <property type="match status" value="1"/>
</dbReference>
<dbReference type="NCBIfam" id="TIGR00974">
    <property type="entry name" value="3a0107s02c"/>
    <property type="match status" value="1"/>
</dbReference>
<feature type="transmembrane region" description="Helical" evidence="9">
    <location>
        <begin position="261"/>
        <end position="285"/>
    </location>
</feature>
<dbReference type="InterPro" id="IPR000515">
    <property type="entry name" value="MetI-like"/>
</dbReference>
<dbReference type="SUPFAM" id="SSF161098">
    <property type="entry name" value="MetI-like"/>
    <property type="match status" value="1"/>
</dbReference>
<dbReference type="PROSITE" id="PS50928">
    <property type="entry name" value="ABC_TM1"/>
    <property type="match status" value="1"/>
</dbReference>
<comment type="similarity">
    <text evidence="2">Belongs to the binding-protein-dependent transport system permease family. CysTW subfamily.</text>
</comment>
<keyword evidence="4" id="KW-1003">Cell membrane</keyword>
<evidence type="ECO:0000256" key="5">
    <source>
        <dbReference type="ARBA" id="ARBA00022592"/>
    </source>
</evidence>
<dbReference type="PANTHER" id="PTHR42922:SF1">
    <property type="entry name" value="PHOSPHATE TRANSPORT SYSTEM PERMEASE PROTEIN PSTA"/>
    <property type="match status" value="1"/>
</dbReference>
<evidence type="ECO:0000256" key="6">
    <source>
        <dbReference type="ARBA" id="ARBA00022692"/>
    </source>
</evidence>
<keyword evidence="5" id="KW-0592">Phosphate transport</keyword>
<dbReference type="GO" id="GO:0035435">
    <property type="term" value="P:phosphate ion transmembrane transport"/>
    <property type="evidence" value="ECO:0007669"/>
    <property type="project" value="InterPro"/>
</dbReference>
<protein>
    <submittedName>
        <fullName evidence="11">Unannotated protein</fullName>
    </submittedName>
</protein>
<dbReference type="GO" id="GO:0005886">
    <property type="term" value="C:plasma membrane"/>
    <property type="evidence" value="ECO:0007669"/>
    <property type="project" value="UniProtKB-SubCell"/>
</dbReference>
<reference evidence="11" key="1">
    <citation type="submission" date="2020-05" db="EMBL/GenBank/DDBJ databases">
        <authorList>
            <person name="Chiriac C."/>
            <person name="Salcher M."/>
            <person name="Ghai R."/>
            <person name="Kavagutti S V."/>
        </authorList>
    </citation>
    <scope>NUCLEOTIDE SEQUENCE</scope>
</reference>
<feature type="transmembrane region" description="Helical" evidence="9">
    <location>
        <begin position="332"/>
        <end position="353"/>
    </location>
</feature>
<dbReference type="InterPro" id="IPR005672">
    <property type="entry name" value="Phosphate_PstA"/>
</dbReference>
<dbReference type="InterPro" id="IPR051408">
    <property type="entry name" value="Phosphate_transprt_permease"/>
</dbReference>
<organism evidence="11">
    <name type="scientific">freshwater metagenome</name>
    <dbReference type="NCBI Taxonomy" id="449393"/>
    <lineage>
        <taxon>unclassified sequences</taxon>
        <taxon>metagenomes</taxon>
        <taxon>ecological metagenomes</taxon>
    </lineage>
</organism>
<evidence type="ECO:0000256" key="3">
    <source>
        <dbReference type="ARBA" id="ARBA00022448"/>
    </source>
</evidence>
<feature type="transmembrane region" description="Helical" evidence="9">
    <location>
        <begin position="143"/>
        <end position="173"/>
    </location>
</feature>
<feature type="transmembrane region" description="Helical" evidence="9">
    <location>
        <begin position="58"/>
        <end position="77"/>
    </location>
</feature>
<feature type="domain" description="ABC transmembrane type-1" evidence="10">
    <location>
        <begin position="147"/>
        <end position="348"/>
    </location>
</feature>
<feature type="transmembrane region" description="Helical" evidence="9">
    <location>
        <begin position="35"/>
        <end position="52"/>
    </location>
</feature>
<dbReference type="InterPro" id="IPR035906">
    <property type="entry name" value="MetI-like_sf"/>
</dbReference>